<evidence type="ECO:0000313" key="2">
    <source>
        <dbReference type="Proteomes" id="UP000644756"/>
    </source>
</evidence>
<accession>A0A917CZZ6</accession>
<comment type="caution">
    <text evidence="1">The sequence shown here is derived from an EMBL/GenBank/DDBJ whole genome shotgun (WGS) entry which is preliminary data.</text>
</comment>
<reference evidence="1" key="2">
    <citation type="submission" date="2020-09" db="EMBL/GenBank/DDBJ databases">
        <authorList>
            <person name="Sun Q."/>
            <person name="Zhou Y."/>
        </authorList>
    </citation>
    <scope>NUCLEOTIDE SEQUENCE</scope>
    <source>
        <strain evidence="1">CGMCC 1.12987</strain>
    </source>
</reference>
<dbReference type="AlphaFoldDB" id="A0A917CZZ6"/>
<name>A0A917CZZ6_9BACL</name>
<protein>
    <submittedName>
        <fullName evidence="1">Uncharacterized protein</fullName>
    </submittedName>
</protein>
<reference evidence="1" key="1">
    <citation type="journal article" date="2014" name="Int. J. Syst. Evol. Microbiol.">
        <title>Complete genome sequence of Corynebacterium casei LMG S-19264T (=DSM 44701T), isolated from a smear-ripened cheese.</title>
        <authorList>
            <consortium name="US DOE Joint Genome Institute (JGI-PGF)"/>
            <person name="Walter F."/>
            <person name="Albersmeier A."/>
            <person name="Kalinowski J."/>
            <person name="Ruckert C."/>
        </authorList>
    </citation>
    <scope>NUCLEOTIDE SEQUENCE</scope>
    <source>
        <strain evidence="1">CGMCC 1.12987</strain>
    </source>
</reference>
<sequence>MLSFEEKLTIFESFPQLQRKDVSLGRVNFHYEDSAYDKKTVGYHLHPGGNGFVYAGRLQDIPTDDKGFVNIRDYTAEQLRSLIDRSIRSLTDQPAVSFVKPVMAQKERWIGHGNESLVLKYEDELWYVYAGNNLDCAFETREEAVEYLREEGFTEG</sequence>
<keyword evidence="2" id="KW-1185">Reference proteome</keyword>
<dbReference type="EMBL" id="BMGR01000007">
    <property type="protein sequence ID" value="GGG06373.1"/>
    <property type="molecule type" value="Genomic_DNA"/>
</dbReference>
<proteinExistence type="predicted"/>
<evidence type="ECO:0000313" key="1">
    <source>
        <dbReference type="EMBL" id="GGG06373.1"/>
    </source>
</evidence>
<dbReference type="RefSeq" id="WP_188531311.1">
    <property type="nucleotide sequence ID" value="NZ_BMGR01000007.1"/>
</dbReference>
<dbReference type="Proteomes" id="UP000644756">
    <property type="component" value="Unassembled WGS sequence"/>
</dbReference>
<organism evidence="1 2">
    <name type="scientific">Paenibacillus abyssi</name>
    <dbReference type="NCBI Taxonomy" id="1340531"/>
    <lineage>
        <taxon>Bacteria</taxon>
        <taxon>Bacillati</taxon>
        <taxon>Bacillota</taxon>
        <taxon>Bacilli</taxon>
        <taxon>Bacillales</taxon>
        <taxon>Paenibacillaceae</taxon>
        <taxon>Paenibacillus</taxon>
    </lineage>
</organism>
<gene>
    <name evidence="1" type="ORF">GCM10010916_24140</name>
</gene>